<organism evidence="2 3">
    <name type="scientific">Weissella coleopterorum</name>
    <dbReference type="NCBI Taxonomy" id="2714949"/>
    <lineage>
        <taxon>Bacteria</taxon>
        <taxon>Bacillati</taxon>
        <taxon>Bacillota</taxon>
        <taxon>Bacilli</taxon>
        <taxon>Lactobacillales</taxon>
        <taxon>Lactobacillaceae</taxon>
        <taxon>Weissella</taxon>
    </lineage>
</organism>
<evidence type="ECO:0000313" key="3">
    <source>
        <dbReference type="Proteomes" id="UP000500741"/>
    </source>
</evidence>
<dbReference type="RefSeq" id="WP_166011410.1">
    <property type="nucleotide sequence ID" value="NZ_CP049888.1"/>
</dbReference>
<dbReference type="AlphaFoldDB" id="A0A6G8B1E2"/>
<gene>
    <name evidence="2" type="ORF">G7084_07400</name>
</gene>
<dbReference type="EMBL" id="CP049888">
    <property type="protein sequence ID" value="QIL51128.1"/>
    <property type="molecule type" value="Genomic_DNA"/>
</dbReference>
<name>A0A6G8B1E2_9LACO</name>
<dbReference type="Proteomes" id="UP000500741">
    <property type="component" value="Chromosome"/>
</dbReference>
<keyword evidence="3" id="KW-1185">Reference proteome</keyword>
<dbReference type="Gene3D" id="3.40.630.30">
    <property type="match status" value="1"/>
</dbReference>
<accession>A0A6G8B1E2</accession>
<reference evidence="2 3" key="1">
    <citation type="submission" date="2020-03" db="EMBL/GenBank/DDBJ databases">
        <title>Weissella sp. nov., isolated from Cybister lewisianus.</title>
        <authorList>
            <person name="Hyun D.-W."/>
            <person name="Bae J.-W."/>
        </authorList>
    </citation>
    <scope>NUCLEOTIDE SEQUENCE [LARGE SCALE GENOMIC DNA]</scope>
    <source>
        <strain evidence="2 3">HDW19</strain>
    </source>
</reference>
<sequence length="98" mass="11276">MEFEIEPGRLLHRNEQGEIDAELIFSVIEDGRVWSIDSTNVAVQLRGQGVAGAMLTQLFEMAQQEHKLLRPVCSYAKKKFFVTPEYQKIEWHDGMPLV</sequence>
<keyword evidence="2" id="KW-0808">Transferase</keyword>
<dbReference type="InterPro" id="IPR031165">
    <property type="entry name" value="GNAT_YJDJ"/>
</dbReference>
<proteinExistence type="predicted"/>
<evidence type="ECO:0000259" key="1">
    <source>
        <dbReference type="PROSITE" id="PS51729"/>
    </source>
</evidence>
<dbReference type="PROSITE" id="PS51729">
    <property type="entry name" value="GNAT_YJDJ"/>
    <property type="match status" value="1"/>
</dbReference>
<dbReference type="KEGG" id="wco:G7084_07400"/>
<feature type="domain" description="N-acetyltransferase" evidence="1">
    <location>
        <begin position="2"/>
        <end position="91"/>
    </location>
</feature>
<evidence type="ECO:0000313" key="2">
    <source>
        <dbReference type="EMBL" id="QIL51128.1"/>
    </source>
</evidence>
<dbReference type="Pfam" id="PF14542">
    <property type="entry name" value="Acetyltransf_CG"/>
    <property type="match status" value="1"/>
</dbReference>
<dbReference type="InterPro" id="IPR016181">
    <property type="entry name" value="Acyl_CoA_acyltransferase"/>
</dbReference>
<dbReference type="GO" id="GO:0016740">
    <property type="term" value="F:transferase activity"/>
    <property type="evidence" value="ECO:0007669"/>
    <property type="project" value="UniProtKB-KW"/>
</dbReference>
<protein>
    <submittedName>
        <fullName evidence="2">N-acetyltransferase</fullName>
    </submittedName>
</protein>
<dbReference type="SUPFAM" id="SSF55729">
    <property type="entry name" value="Acyl-CoA N-acyltransferases (Nat)"/>
    <property type="match status" value="1"/>
</dbReference>